<dbReference type="PRINTS" id="PR00081">
    <property type="entry name" value="GDHRDH"/>
</dbReference>
<dbReference type="GO" id="GO:0006633">
    <property type="term" value="P:fatty acid biosynthetic process"/>
    <property type="evidence" value="ECO:0007669"/>
    <property type="project" value="UniProtKB-KW"/>
</dbReference>
<name>A0A6J1WBU9_9SAUR</name>
<organism evidence="5 6">
    <name type="scientific">Notechis scutatus</name>
    <name type="common">mainland tiger snake</name>
    <dbReference type="NCBI Taxonomy" id="8663"/>
    <lineage>
        <taxon>Eukaryota</taxon>
        <taxon>Metazoa</taxon>
        <taxon>Chordata</taxon>
        <taxon>Craniata</taxon>
        <taxon>Vertebrata</taxon>
        <taxon>Euteleostomi</taxon>
        <taxon>Lepidosauria</taxon>
        <taxon>Squamata</taxon>
        <taxon>Bifurcata</taxon>
        <taxon>Unidentata</taxon>
        <taxon>Episquamata</taxon>
        <taxon>Toxicofera</taxon>
        <taxon>Serpentes</taxon>
        <taxon>Colubroidea</taxon>
        <taxon>Elapidae</taxon>
        <taxon>Hydrophiinae</taxon>
        <taxon>Notechis</taxon>
    </lineage>
</organism>
<dbReference type="Gene3D" id="3.40.50.720">
    <property type="entry name" value="NAD(P)-binding Rossmann-like Domain"/>
    <property type="match status" value="1"/>
</dbReference>
<proteinExistence type="inferred from homology"/>
<dbReference type="GO" id="GO:0048038">
    <property type="term" value="F:quinone binding"/>
    <property type="evidence" value="ECO:0007669"/>
    <property type="project" value="TreeGrafter"/>
</dbReference>
<dbReference type="PANTHER" id="PTHR42760">
    <property type="entry name" value="SHORT-CHAIN DEHYDROGENASES/REDUCTASES FAMILY MEMBER"/>
    <property type="match status" value="1"/>
</dbReference>
<evidence type="ECO:0000256" key="2">
    <source>
        <dbReference type="ARBA" id="ARBA00006484"/>
    </source>
</evidence>
<dbReference type="AlphaFoldDB" id="A0A6J1WBU9"/>
<accession>A0A6J1WBU9</accession>
<reference evidence="6" key="1">
    <citation type="submission" date="2025-08" db="UniProtKB">
        <authorList>
            <consortium name="RefSeq"/>
        </authorList>
    </citation>
    <scope>IDENTIFICATION</scope>
</reference>
<dbReference type="GO" id="GO:0016616">
    <property type="term" value="F:oxidoreductase activity, acting on the CH-OH group of donors, NAD or NADP as acceptor"/>
    <property type="evidence" value="ECO:0007669"/>
    <property type="project" value="TreeGrafter"/>
</dbReference>
<dbReference type="SUPFAM" id="SSF51735">
    <property type="entry name" value="NAD(P)-binding Rossmann-fold domains"/>
    <property type="match status" value="1"/>
</dbReference>
<dbReference type="InterPro" id="IPR036291">
    <property type="entry name" value="NAD(P)-bd_dom_sf"/>
</dbReference>
<keyword evidence="3" id="KW-0560">Oxidoreductase</keyword>
<evidence type="ECO:0000313" key="5">
    <source>
        <dbReference type="Proteomes" id="UP000504612"/>
    </source>
</evidence>
<dbReference type="GeneID" id="113432502"/>
<keyword evidence="4" id="KW-0443">Lipid metabolism</keyword>
<keyword evidence="4" id="KW-0275">Fatty acid biosynthesis</keyword>
<dbReference type="Pfam" id="PF00106">
    <property type="entry name" value="adh_short"/>
    <property type="match status" value="1"/>
</dbReference>
<evidence type="ECO:0000256" key="3">
    <source>
        <dbReference type="ARBA" id="ARBA00023002"/>
    </source>
</evidence>
<feature type="non-terminal residue" evidence="6">
    <location>
        <position position="127"/>
    </location>
</feature>
<keyword evidence="4" id="KW-0444">Lipid biosynthesis</keyword>
<comment type="pathway">
    <text evidence="1">Lipid metabolism; fatty acid biosynthesis.</text>
</comment>
<keyword evidence="4" id="KW-0276">Fatty acid metabolism</keyword>
<dbReference type="Proteomes" id="UP000504612">
    <property type="component" value="Unplaced"/>
</dbReference>
<gene>
    <name evidence="6" type="primary">LOC113432502</name>
</gene>
<dbReference type="PANTHER" id="PTHR42760:SF83">
    <property type="entry name" value="(3R)-3-HYDROXYACYL-COA DEHYDROGENASE"/>
    <property type="match status" value="1"/>
</dbReference>
<evidence type="ECO:0000313" key="6">
    <source>
        <dbReference type="RefSeq" id="XP_026550413.1"/>
    </source>
</evidence>
<protein>
    <submittedName>
        <fullName evidence="6">Estradiol 17-beta-dehydrogenase 8-like</fullName>
    </submittedName>
</protein>
<dbReference type="KEGG" id="nss:113432502"/>
<comment type="similarity">
    <text evidence="2">Belongs to the short-chain dehydrogenases/reductases (SDR) family.</text>
</comment>
<dbReference type="RefSeq" id="XP_026550413.1">
    <property type="nucleotide sequence ID" value="XM_026694628.1"/>
</dbReference>
<dbReference type="InterPro" id="IPR002347">
    <property type="entry name" value="SDR_fam"/>
</dbReference>
<keyword evidence="5" id="KW-1185">Reference proteome</keyword>
<evidence type="ECO:0000256" key="4">
    <source>
        <dbReference type="ARBA" id="ARBA00023160"/>
    </source>
</evidence>
<sequence>MAAHLRLRGVLALVTGAGSGIGRAVSLRLAREGATVAAADVDEAAAGETLRAMPPGDHRAARVDVSCAESVAELLRGLQARFSRPPTVCVNCAGITRDEFLLRQSEAAFQAVLSVNLKVPTPPQPPP</sequence>
<evidence type="ECO:0000256" key="1">
    <source>
        <dbReference type="ARBA" id="ARBA00005194"/>
    </source>
</evidence>